<dbReference type="EMBL" id="JBFOLJ010000005">
    <property type="protein sequence ID" value="KAL2535577.1"/>
    <property type="molecule type" value="Genomic_DNA"/>
</dbReference>
<reference evidence="2" key="1">
    <citation type="submission" date="2024-07" db="EMBL/GenBank/DDBJ databases">
        <title>Two chromosome-level genome assemblies of Korean endemic species Abeliophyllum distichum and Forsythia ovata (Oleaceae).</title>
        <authorList>
            <person name="Jang H."/>
        </authorList>
    </citation>
    <scope>NUCLEOTIDE SEQUENCE [LARGE SCALE GENOMIC DNA]</scope>
</reference>
<evidence type="ECO:0000313" key="1">
    <source>
        <dbReference type="EMBL" id="KAL2535577.1"/>
    </source>
</evidence>
<gene>
    <name evidence="1" type="ORF">Fot_16968</name>
</gene>
<keyword evidence="2" id="KW-1185">Reference proteome</keyword>
<comment type="caution">
    <text evidence="1">The sequence shown here is derived from an EMBL/GenBank/DDBJ whole genome shotgun (WGS) entry which is preliminary data.</text>
</comment>
<name>A0ABD1VE26_9LAMI</name>
<sequence length="147" mass="16800">MQFALNTVKYETHIGLLKCSKQMTCCLEEDFTAKYADSGQLKRERLKARYPVVEVSSMYWIAYEHVLLMHCPGNEGERLFLKETSSNFPAVIALSPGDIAGCVEVQEVLIAWLRKPNKSANSHFHNVHEILIIMPQMDQLRIQGGFR</sequence>
<proteinExistence type="predicted"/>
<accession>A0ABD1VE26</accession>
<organism evidence="1 2">
    <name type="scientific">Forsythia ovata</name>
    <dbReference type="NCBI Taxonomy" id="205694"/>
    <lineage>
        <taxon>Eukaryota</taxon>
        <taxon>Viridiplantae</taxon>
        <taxon>Streptophyta</taxon>
        <taxon>Embryophyta</taxon>
        <taxon>Tracheophyta</taxon>
        <taxon>Spermatophyta</taxon>
        <taxon>Magnoliopsida</taxon>
        <taxon>eudicotyledons</taxon>
        <taxon>Gunneridae</taxon>
        <taxon>Pentapetalae</taxon>
        <taxon>asterids</taxon>
        <taxon>lamiids</taxon>
        <taxon>Lamiales</taxon>
        <taxon>Oleaceae</taxon>
        <taxon>Forsythieae</taxon>
        <taxon>Forsythia</taxon>
    </lineage>
</organism>
<evidence type="ECO:0000313" key="2">
    <source>
        <dbReference type="Proteomes" id="UP001604277"/>
    </source>
</evidence>
<protein>
    <submittedName>
        <fullName evidence="1">Uncharacterized protein</fullName>
    </submittedName>
</protein>
<dbReference type="Proteomes" id="UP001604277">
    <property type="component" value="Unassembled WGS sequence"/>
</dbReference>
<dbReference type="AlphaFoldDB" id="A0ABD1VE26"/>